<comment type="caution">
    <text evidence="2">The sequence shown here is derived from an EMBL/GenBank/DDBJ whole genome shotgun (WGS) entry which is preliminary data.</text>
</comment>
<reference evidence="2 3" key="1">
    <citation type="submission" date="2020-07" db="EMBL/GenBank/DDBJ databases">
        <title>Sequencing the genomes of 1000 actinobacteria strains.</title>
        <authorList>
            <person name="Klenk H.-P."/>
        </authorList>
    </citation>
    <scope>NUCLEOTIDE SEQUENCE [LARGE SCALE GENOMIC DNA]</scope>
    <source>
        <strain evidence="2 3">DSM 26341</strain>
    </source>
</reference>
<organism evidence="2 3">
    <name type="scientific">Spelaeicoccus albus</name>
    <dbReference type="NCBI Taxonomy" id="1280376"/>
    <lineage>
        <taxon>Bacteria</taxon>
        <taxon>Bacillati</taxon>
        <taxon>Actinomycetota</taxon>
        <taxon>Actinomycetes</taxon>
        <taxon>Micrococcales</taxon>
        <taxon>Brevibacteriaceae</taxon>
        <taxon>Spelaeicoccus</taxon>
    </lineage>
</organism>
<dbReference type="SMART" id="SM00829">
    <property type="entry name" value="PKS_ER"/>
    <property type="match status" value="1"/>
</dbReference>
<dbReference type="GO" id="GO:0016491">
    <property type="term" value="F:oxidoreductase activity"/>
    <property type="evidence" value="ECO:0007669"/>
    <property type="project" value="InterPro"/>
</dbReference>
<dbReference type="CDD" id="cd08267">
    <property type="entry name" value="MDR1"/>
    <property type="match status" value="1"/>
</dbReference>
<protein>
    <submittedName>
        <fullName evidence="2">NADPH:quinone reductase-like Zn-dependent oxidoreductase</fullName>
    </submittedName>
</protein>
<sequence>MTTMRVAQLHGYGPPDMIKIGTAPVPRPKAGQVLVRVRATTVNGGEVWMRAGRLRLMSGSRFPKGLGIDVAGEVAELGDGVTDMTVGERVWGSLDSKKMVLSQAAAGATAEYVAVDAARLAPMPDGATFDGAAALLVGITAFTALRDKARVRPGERLLVRGGTGGVGYVGVELGRAFGARVTTLVSAANLEVAGELGADVALDYRSIGPDDLGRFDVIFDTVGTRMNDYRRLLAPGGRMVSIMVNPPLRGFAAVLASVIHGGRRIRAFSGNPTRALLIDYARYIESGQLRPLIADTYRLEQTAAAHEAIESGGRPGKHVILP</sequence>
<dbReference type="SUPFAM" id="SSF50129">
    <property type="entry name" value="GroES-like"/>
    <property type="match status" value="1"/>
</dbReference>
<gene>
    <name evidence="2" type="ORF">BJY26_000809</name>
</gene>
<dbReference type="EMBL" id="JACBZP010000001">
    <property type="protein sequence ID" value="NYI66503.1"/>
    <property type="molecule type" value="Genomic_DNA"/>
</dbReference>
<accession>A0A7Z0D176</accession>
<feature type="domain" description="Enoyl reductase (ER)" evidence="1">
    <location>
        <begin position="13"/>
        <end position="320"/>
    </location>
</feature>
<dbReference type="Proteomes" id="UP000539111">
    <property type="component" value="Unassembled WGS sequence"/>
</dbReference>
<name>A0A7Z0D176_9MICO</name>
<dbReference type="InterPro" id="IPR011032">
    <property type="entry name" value="GroES-like_sf"/>
</dbReference>
<dbReference type="Gene3D" id="3.90.180.10">
    <property type="entry name" value="Medium-chain alcohol dehydrogenases, catalytic domain"/>
    <property type="match status" value="1"/>
</dbReference>
<evidence type="ECO:0000313" key="2">
    <source>
        <dbReference type="EMBL" id="NYI66503.1"/>
    </source>
</evidence>
<dbReference type="PANTHER" id="PTHR11695:SF294">
    <property type="entry name" value="RETICULON-4-INTERACTING PROTEIN 1, MITOCHONDRIAL"/>
    <property type="match status" value="1"/>
</dbReference>
<dbReference type="InterPro" id="IPR020843">
    <property type="entry name" value="ER"/>
</dbReference>
<dbReference type="AlphaFoldDB" id="A0A7Z0D176"/>
<dbReference type="SUPFAM" id="SSF51735">
    <property type="entry name" value="NAD(P)-binding Rossmann-fold domains"/>
    <property type="match status" value="1"/>
</dbReference>
<evidence type="ECO:0000313" key="3">
    <source>
        <dbReference type="Proteomes" id="UP000539111"/>
    </source>
</evidence>
<dbReference type="Gene3D" id="3.40.50.720">
    <property type="entry name" value="NAD(P)-binding Rossmann-like Domain"/>
    <property type="match status" value="1"/>
</dbReference>
<dbReference type="InterPro" id="IPR036291">
    <property type="entry name" value="NAD(P)-bd_dom_sf"/>
</dbReference>
<proteinExistence type="predicted"/>
<keyword evidence="3" id="KW-1185">Reference proteome</keyword>
<dbReference type="InterPro" id="IPR013154">
    <property type="entry name" value="ADH-like_N"/>
</dbReference>
<dbReference type="Pfam" id="PF08240">
    <property type="entry name" value="ADH_N"/>
    <property type="match status" value="1"/>
</dbReference>
<evidence type="ECO:0000259" key="1">
    <source>
        <dbReference type="SMART" id="SM00829"/>
    </source>
</evidence>
<dbReference type="InterPro" id="IPR050700">
    <property type="entry name" value="YIM1/Zinc_Alcohol_DH_Fams"/>
</dbReference>
<dbReference type="PANTHER" id="PTHR11695">
    <property type="entry name" value="ALCOHOL DEHYDROGENASE RELATED"/>
    <property type="match status" value="1"/>
</dbReference>
<dbReference type="Pfam" id="PF13602">
    <property type="entry name" value="ADH_zinc_N_2"/>
    <property type="match status" value="1"/>
</dbReference>